<evidence type="ECO:0000313" key="3">
    <source>
        <dbReference type="Proteomes" id="UP001054945"/>
    </source>
</evidence>
<evidence type="ECO:0000313" key="2">
    <source>
        <dbReference type="EMBL" id="GIY21834.1"/>
    </source>
</evidence>
<feature type="chain" id="PRO_5043730420" evidence="1">
    <location>
        <begin position="19"/>
        <end position="97"/>
    </location>
</feature>
<comment type="caution">
    <text evidence="2">The sequence shown here is derived from an EMBL/GenBank/DDBJ whole genome shotgun (WGS) entry which is preliminary data.</text>
</comment>
<feature type="signal peptide" evidence="1">
    <location>
        <begin position="1"/>
        <end position="18"/>
    </location>
</feature>
<keyword evidence="1" id="KW-0732">Signal</keyword>
<gene>
    <name evidence="2" type="ORF">CEXT_726961</name>
</gene>
<dbReference type="AlphaFoldDB" id="A0AAV4RMK0"/>
<keyword evidence="3" id="KW-1185">Reference proteome</keyword>
<evidence type="ECO:0000256" key="1">
    <source>
        <dbReference type="SAM" id="SignalP"/>
    </source>
</evidence>
<organism evidence="2 3">
    <name type="scientific">Caerostris extrusa</name>
    <name type="common">Bark spider</name>
    <name type="synonym">Caerostris bankana</name>
    <dbReference type="NCBI Taxonomy" id="172846"/>
    <lineage>
        <taxon>Eukaryota</taxon>
        <taxon>Metazoa</taxon>
        <taxon>Ecdysozoa</taxon>
        <taxon>Arthropoda</taxon>
        <taxon>Chelicerata</taxon>
        <taxon>Arachnida</taxon>
        <taxon>Araneae</taxon>
        <taxon>Araneomorphae</taxon>
        <taxon>Entelegynae</taxon>
        <taxon>Araneoidea</taxon>
        <taxon>Araneidae</taxon>
        <taxon>Caerostris</taxon>
    </lineage>
</organism>
<dbReference type="Proteomes" id="UP001054945">
    <property type="component" value="Unassembled WGS sequence"/>
</dbReference>
<proteinExistence type="predicted"/>
<reference evidence="2 3" key="1">
    <citation type="submission" date="2021-06" db="EMBL/GenBank/DDBJ databases">
        <title>Caerostris extrusa draft genome.</title>
        <authorList>
            <person name="Kono N."/>
            <person name="Arakawa K."/>
        </authorList>
    </citation>
    <scope>NUCLEOTIDE SEQUENCE [LARGE SCALE GENOMIC DNA]</scope>
</reference>
<sequence>MCLRIVILSASIFWHLSGVSVPKPKGLGKDKTRGSTILAEWGGSTISLSDWARLAKEDQGSMTHVIPVQFLIRTLTEVELLRQSSLEDVFSFEYVLV</sequence>
<protein>
    <submittedName>
        <fullName evidence="2">Uncharacterized protein</fullName>
    </submittedName>
</protein>
<dbReference type="EMBL" id="BPLR01008059">
    <property type="protein sequence ID" value="GIY21834.1"/>
    <property type="molecule type" value="Genomic_DNA"/>
</dbReference>
<name>A0AAV4RMK0_CAEEX</name>
<accession>A0AAV4RMK0</accession>